<dbReference type="InterPro" id="IPR010730">
    <property type="entry name" value="HET"/>
</dbReference>
<comment type="caution">
    <text evidence="2">The sequence shown here is derived from an EMBL/GenBank/DDBJ whole genome shotgun (WGS) entry which is preliminary data.</text>
</comment>
<accession>A0AAE0TPW3</accession>
<organism evidence="2 3">
    <name type="scientific">Recurvomyces mirabilis</name>
    <dbReference type="NCBI Taxonomy" id="574656"/>
    <lineage>
        <taxon>Eukaryota</taxon>
        <taxon>Fungi</taxon>
        <taxon>Dikarya</taxon>
        <taxon>Ascomycota</taxon>
        <taxon>Pezizomycotina</taxon>
        <taxon>Dothideomycetes</taxon>
        <taxon>Dothideomycetidae</taxon>
        <taxon>Mycosphaerellales</taxon>
        <taxon>Teratosphaeriaceae</taxon>
        <taxon>Recurvomyces</taxon>
    </lineage>
</organism>
<dbReference type="PANTHER" id="PTHR33112:SF16">
    <property type="entry name" value="HETEROKARYON INCOMPATIBILITY DOMAIN-CONTAINING PROTEIN"/>
    <property type="match status" value="1"/>
</dbReference>
<evidence type="ECO:0000259" key="1">
    <source>
        <dbReference type="Pfam" id="PF06985"/>
    </source>
</evidence>
<feature type="domain" description="Heterokaryon incompatibility" evidence="1">
    <location>
        <begin position="244"/>
        <end position="398"/>
    </location>
</feature>
<keyword evidence="3" id="KW-1185">Reference proteome</keyword>
<proteinExistence type="predicted"/>
<protein>
    <recommendedName>
        <fullName evidence="1">Heterokaryon incompatibility domain-containing protein</fullName>
    </recommendedName>
</protein>
<name>A0AAE0TPW3_9PEZI</name>
<dbReference type="PANTHER" id="PTHR33112">
    <property type="entry name" value="DOMAIN PROTEIN, PUTATIVE-RELATED"/>
    <property type="match status" value="1"/>
</dbReference>
<dbReference type="EMBL" id="JAUTXT010000048">
    <property type="protein sequence ID" value="KAK3671000.1"/>
    <property type="molecule type" value="Genomic_DNA"/>
</dbReference>
<reference evidence="2" key="1">
    <citation type="submission" date="2023-07" db="EMBL/GenBank/DDBJ databases">
        <title>Black Yeasts Isolated from many extreme environments.</title>
        <authorList>
            <person name="Coleine C."/>
            <person name="Stajich J.E."/>
            <person name="Selbmann L."/>
        </authorList>
    </citation>
    <scope>NUCLEOTIDE SEQUENCE</scope>
    <source>
        <strain evidence="2">CCFEE 5485</strain>
    </source>
</reference>
<dbReference type="AlphaFoldDB" id="A0AAE0TPW3"/>
<evidence type="ECO:0000313" key="2">
    <source>
        <dbReference type="EMBL" id="KAK3671000.1"/>
    </source>
</evidence>
<evidence type="ECO:0000313" key="3">
    <source>
        <dbReference type="Proteomes" id="UP001274830"/>
    </source>
</evidence>
<dbReference type="Proteomes" id="UP001274830">
    <property type="component" value="Unassembled WGS sequence"/>
</dbReference>
<sequence length="399" mass="45203">MPSDFELVFGCGPDQIVPPMKTLTYAFGTADQAEHPCVGCLRSGFIGEVVEAASRMRQRAKTDKADPTYVETLFLKYNHLAEDLGPGETSCRFCDFIRTRLKRAVKVDEVKNNLEKTPKLLFYSHNDSDPGMHEYREHTLNLFVSPVGTSSALEYVASFSLAPMLDHRESRSASYPHLLRFSSEHAKDSSAQQRLRDWLKACEQHESCTRHGLLSLPARVIDVGTPKSPALRLHRSRTEERAYYLTLSYCWGGYDDVKLLAGNLEDFQKSIDEHKLPQTYRDVVWMARQLRVRYLWIDAFCIVQNDAMDWKAQSDQMHHIYGNAYLTICASSASSPFDGFLHERGLDGFTHVHVGALSHADVFYPIYLTSDRGGAARSLHHSECGALRYDPLTSRAWAV</sequence>
<dbReference type="Pfam" id="PF06985">
    <property type="entry name" value="HET"/>
    <property type="match status" value="1"/>
</dbReference>
<gene>
    <name evidence="2" type="ORF">LTR78_009117</name>
</gene>